<dbReference type="PANTHER" id="PTHR43022">
    <property type="entry name" value="PROTEIN SMF"/>
    <property type="match status" value="1"/>
</dbReference>
<dbReference type="InterPro" id="IPR003488">
    <property type="entry name" value="DprA"/>
</dbReference>
<evidence type="ECO:0000256" key="1">
    <source>
        <dbReference type="ARBA" id="ARBA00006525"/>
    </source>
</evidence>
<sequence length="351" mass="37853">MEAETAKALLAMASAPSTHRKYLRSLSSIEQIFIRAPLPAVNIAPAYVERLQRWAAQPNCHVIHLRDQRYPEQLKHINDPPLVLFAHGDLSCLQARMVAIIGSRNASPVGQHTANHFARGLARVGLVVSSGLAKGIDAEAHRAAMAEGKTLAVLGTGPDIYYPLHNRQLQQQIMQSGLVITEFAPGMPPKKDHFPRRNRILSGLAELVVVVEAKYKSGTLVTAALAREQQKTVMAVPGSIWNIAHSGCHKLLKEGAAIATTVDDILQELNLPPVPPSLKEVNGAQGAQINSSRSLANRKLLANVGLEVTSIDTIVARSGLPVATVTEQLVLLELEGHVTSVTGGYIKMGRR</sequence>
<dbReference type="RefSeq" id="WP_055439465.1">
    <property type="nucleotide sequence ID" value="NZ_CYHB01000005.1"/>
</dbReference>
<dbReference type="AlphaFoldDB" id="A0A0K6H938"/>
<dbReference type="OrthoDB" id="9785707at2"/>
<keyword evidence="5" id="KW-1185">Reference proteome</keyword>
<feature type="domain" description="DprA winged helix" evidence="3">
    <location>
        <begin position="293"/>
        <end position="344"/>
    </location>
</feature>
<evidence type="ECO:0000313" key="4">
    <source>
        <dbReference type="EMBL" id="CUA87493.1"/>
    </source>
</evidence>
<dbReference type="EMBL" id="CYHB01000005">
    <property type="protein sequence ID" value="CUA87493.1"/>
    <property type="molecule type" value="Genomic_DNA"/>
</dbReference>
<gene>
    <name evidence="4" type="ORF">Ga0061064_1818</name>
</gene>
<reference evidence="5" key="1">
    <citation type="submission" date="2015-08" db="EMBL/GenBank/DDBJ databases">
        <authorList>
            <person name="Varghese N."/>
        </authorList>
    </citation>
    <scope>NUCLEOTIDE SEQUENCE [LARGE SCALE GENOMIC DNA]</scope>
    <source>
        <strain evidence="5">DSM 27808</strain>
    </source>
</reference>
<dbReference type="Gene3D" id="3.40.50.450">
    <property type="match status" value="1"/>
</dbReference>
<evidence type="ECO:0000259" key="2">
    <source>
        <dbReference type="Pfam" id="PF02481"/>
    </source>
</evidence>
<proteinExistence type="inferred from homology"/>
<protein>
    <submittedName>
        <fullName evidence="4">DNA protecting protein DprA</fullName>
    </submittedName>
</protein>
<dbReference type="GO" id="GO:0009294">
    <property type="term" value="P:DNA-mediated transformation"/>
    <property type="evidence" value="ECO:0007669"/>
    <property type="project" value="InterPro"/>
</dbReference>
<name>A0A0K6H938_9GAMM</name>
<dbReference type="Pfam" id="PF17782">
    <property type="entry name" value="WHD_DprA"/>
    <property type="match status" value="1"/>
</dbReference>
<dbReference type="Gene3D" id="1.10.10.10">
    <property type="entry name" value="Winged helix-like DNA-binding domain superfamily/Winged helix DNA-binding domain"/>
    <property type="match status" value="1"/>
</dbReference>
<dbReference type="InterPro" id="IPR057666">
    <property type="entry name" value="DrpA_SLOG"/>
</dbReference>
<dbReference type="InterPro" id="IPR036388">
    <property type="entry name" value="WH-like_DNA-bd_sf"/>
</dbReference>
<accession>A0A0K6H938</accession>
<dbReference type="InterPro" id="IPR041614">
    <property type="entry name" value="DprA_WH"/>
</dbReference>
<dbReference type="NCBIfam" id="TIGR00732">
    <property type="entry name" value="dprA"/>
    <property type="match status" value="1"/>
</dbReference>
<feature type="domain" description="Smf/DprA SLOG" evidence="2">
    <location>
        <begin position="62"/>
        <end position="269"/>
    </location>
</feature>
<comment type="similarity">
    <text evidence="1">Belongs to the DprA/Smf family.</text>
</comment>
<organism evidence="4 5">
    <name type="scientific">Pseudidiomarina woesei</name>
    <dbReference type="NCBI Taxonomy" id="1381080"/>
    <lineage>
        <taxon>Bacteria</taxon>
        <taxon>Pseudomonadati</taxon>
        <taxon>Pseudomonadota</taxon>
        <taxon>Gammaproteobacteria</taxon>
        <taxon>Alteromonadales</taxon>
        <taxon>Idiomarinaceae</taxon>
        <taxon>Pseudidiomarina</taxon>
    </lineage>
</organism>
<dbReference type="PANTHER" id="PTHR43022:SF1">
    <property type="entry name" value="PROTEIN SMF"/>
    <property type="match status" value="1"/>
</dbReference>
<evidence type="ECO:0000313" key="5">
    <source>
        <dbReference type="Proteomes" id="UP000182598"/>
    </source>
</evidence>
<dbReference type="SUPFAM" id="SSF102405">
    <property type="entry name" value="MCP/YpsA-like"/>
    <property type="match status" value="1"/>
</dbReference>
<evidence type="ECO:0000259" key="3">
    <source>
        <dbReference type="Pfam" id="PF17782"/>
    </source>
</evidence>
<dbReference type="Proteomes" id="UP000182598">
    <property type="component" value="Unassembled WGS sequence"/>
</dbReference>
<dbReference type="Pfam" id="PF02481">
    <property type="entry name" value="DNA_processg_A"/>
    <property type="match status" value="1"/>
</dbReference>